<proteinExistence type="predicted"/>
<dbReference type="GO" id="GO:0043565">
    <property type="term" value="F:sequence-specific DNA binding"/>
    <property type="evidence" value="ECO:0007669"/>
    <property type="project" value="InterPro"/>
</dbReference>
<protein>
    <submittedName>
        <fullName evidence="2">Putative DNA binding, helix-turn-helix domain containing protein</fullName>
    </submittedName>
</protein>
<dbReference type="PRINTS" id="PR01590">
    <property type="entry name" value="HTHFIS"/>
</dbReference>
<dbReference type="Pfam" id="PF02954">
    <property type="entry name" value="HTH_8"/>
    <property type="match status" value="1"/>
</dbReference>
<sequence length="109" mass="12097">MKNVAIGDINLTINVSSQIVDNLHQVKNIVDKLAIAPPGSIPRRQISQDQTRLPLALAADDLNLEEVKARVVRMALAKHGWNRTHAAEELGVSVRGLRDWINKYGLKEV</sequence>
<accession>A0A6M3L278</accession>
<dbReference type="SUPFAM" id="SSF46689">
    <property type="entry name" value="Homeodomain-like"/>
    <property type="match status" value="1"/>
</dbReference>
<name>A0A6M3L278_9ZZZZ</name>
<reference evidence="2" key="1">
    <citation type="submission" date="2020-03" db="EMBL/GenBank/DDBJ databases">
        <title>The deep terrestrial virosphere.</title>
        <authorList>
            <person name="Holmfeldt K."/>
            <person name="Nilsson E."/>
            <person name="Simone D."/>
            <person name="Lopez-Fernandez M."/>
            <person name="Wu X."/>
            <person name="de Brujin I."/>
            <person name="Lundin D."/>
            <person name="Andersson A."/>
            <person name="Bertilsson S."/>
            <person name="Dopson M."/>
        </authorList>
    </citation>
    <scope>NUCLEOTIDE SEQUENCE</scope>
    <source>
        <strain evidence="2">MM415B02862</strain>
    </source>
</reference>
<evidence type="ECO:0000313" key="2">
    <source>
        <dbReference type="EMBL" id="QJA87952.1"/>
    </source>
</evidence>
<dbReference type="AlphaFoldDB" id="A0A6M3L278"/>
<dbReference type="InterPro" id="IPR009057">
    <property type="entry name" value="Homeodomain-like_sf"/>
</dbReference>
<dbReference type="Gene3D" id="1.10.10.60">
    <property type="entry name" value="Homeodomain-like"/>
    <property type="match status" value="1"/>
</dbReference>
<feature type="domain" description="DNA binding HTH" evidence="1">
    <location>
        <begin position="64"/>
        <end position="104"/>
    </location>
</feature>
<evidence type="ECO:0000259" key="1">
    <source>
        <dbReference type="Pfam" id="PF02954"/>
    </source>
</evidence>
<dbReference type="EMBL" id="MT142743">
    <property type="protein sequence ID" value="QJA87952.1"/>
    <property type="molecule type" value="Genomic_DNA"/>
</dbReference>
<dbReference type="InterPro" id="IPR002197">
    <property type="entry name" value="HTH_Fis"/>
</dbReference>
<organism evidence="2">
    <name type="scientific">viral metagenome</name>
    <dbReference type="NCBI Taxonomy" id="1070528"/>
    <lineage>
        <taxon>unclassified sequences</taxon>
        <taxon>metagenomes</taxon>
        <taxon>organismal metagenomes</taxon>
    </lineage>
</organism>
<gene>
    <name evidence="2" type="ORF">MM415B02862_0009</name>
</gene>